<gene>
    <name evidence="2" type="ORF">ACFQGR_02275</name>
</gene>
<feature type="transmembrane region" description="Helical" evidence="1">
    <location>
        <begin position="12"/>
        <end position="33"/>
    </location>
</feature>
<feature type="transmembrane region" description="Helical" evidence="1">
    <location>
        <begin position="53"/>
        <end position="74"/>
    </location>
</feature>
<name>A0ABW1RS54_9LACO</name>
<keyword evidence="1" id="KW-1133">Transmembrane helix</keyword>
<sequence length="244" mass="28951">MKEHFNKYKYVYFIVFIVLIIGIPLAIQCHWGVFYKLALWATPGNHGNWMSFWGSYLGVISSGIIAFSVAKFEIDHSDEKERQRIIGDRYIKDLREMRNLLLKYRYNGTVPPLYRGWNVRLSQEEIIDLKRVFFNEKDINGEITYLTSEPWDIRLIVDTLPSKQREKFHSNINDLCENLEKFGQLDEEKFLTNDQLKQSMYENKLKLDDEYSKRAINLVQKISSNYNDLNKKIIDEVDATYLIL</sequence>
<reference evidence="3" key="1">
    <citation type="journal article" date="2019" name="Int. J. Syst. Evol. Microbiol.">
        <title>The Global Catalogue of Microorganisms (GCM) 10K type strain sequencing project: providing services to taxonomists for standard genome sequencing and annotation.</title>
        <authorList>
            <consortium name="The Broad Institute Genomics Platform"/>
            <consortium name="The Broad Institute Genome Sequencing Center for Infectious Disease"/>
            <person name="Wu L."/>
            <person name="Ma J."/>
        </authorList>
    </citation>
    <scope>NUCLEOTIDE SEQUENCE [LARGE SCALE GENOMIC DNA]</scope>
    <source>
        <strain evidence="3">CCM 8924</strain>
    </source>
</reference>
<proteinExistence type="predicted"/>
<dbReference type="EMBL" id="JBHSSG010000008">
    <property type="protein sequence ID" value="MFC6178237.1"/>
    <property type="molecule type" value="Genomic_DNA"/>
</dbReference>
<organism evidence="2 3">
    <name type="scientific">Weissella sagaensis</name>
    <dbReference type="NCBI Taxonomy" id="2559928"/>
    <lineage>
        <taxon>Bacteria</taxon>
        <taxon>Bacillati</taxon>
        <taxon>Bacillota</taxon>
        <taxon>Bacilli</taxon>
        <taxon>Lactobacillales</taxon>
        <taxon>Lactobacillaceae</taxon>
        <taxon>Weissella</taxon>
    </lineage>
</organism>
<dbReference type="Proteomes" id="UP001596158">
    <property type="component" value="Unassembled WGS sequence"/>
</dbReference>
<evidence type="ECO:0000313" key="3">
    <source>
        <dbReference type="Proteomes" id="UP001596158"/>
    </source>
</evidence>
<accession>A0ABW1RS54</accession>
<comment type="caution">
    <text evidence="2">The sequence shown here is derived from an EMBL/GenBank/DDBJ whole genome shotgun (WGS) entry which is preliminary data.</text>
</comment>
<keyword evidence="3" id="KW-1185">Reference proteome</keyword>
<keyword evidence="1" id="KW-0812">Transmembrane</keyword>
<keyword evidence="1" id="KW-0472">Membrane</keyword>
<evidence type="ECO:0000313" key="2">
    <source>
        <dbReference type="EMBL" id="MFC6178237.1"/>
    </source>
</evidence>
<dbReference type="RefSeq" id="WP_137600945.1">
    <property type="nucleotide sequence ID" value="NZ_BJDT01000011.1"/>
</dbReference>
<protein>
    <submittedName>
        <fullName evidence="2">Uncharacterized protein</fullName>
    </submittedName>
</protein>
<evidence type="ECO:0000256" key="1">
    <source>
        <dbReference type="SAM" id="Phobius"/>
    </source>
</evidence>